<comment type="caution">
    <text evidence="2">The sequence shown here is derived from an EMBL/GenBank/DDBJ whole genome shotgun (WGS) entry which is preliminary data.</text>
</comment>
<proteinExistence type="predicted"/>
<name>A0A099KL99_COLPS</name>
<feature type="domain" description="Thioredoxin" evidence="1">
    <location>
        <begin position="26"/>
        <end position="167"/>
    </location>
</feature>
<dbReference type="GO" id="GO:0016491">
    <property type="term" value="F:oxidoreductase activity"/>
    <property type="evidence" value="ECO:0007669"/>
    <property type="project" value="InterPro"/>
</dbReference>
<accession>A0A099KL99</accession>
<dbReference type="Gene3D" id="3.40.30.10">
    <property type="entry name" value="Glutaredoxin"/>
    <property type="match status" value="2"/>
</dbReference>
<evidence type="ECO:0000259" key="1">
    <source>
        <dbReference type="PROSITE" id="PS51352"/>
    </source>
</evidence>
<organism evidence="2 3">
    <name type="scientific">Colwellia psychrerythraea</name>
    <name type="common">Vibrio psychroerythus</name>
    <dbReference type="NCBI Taxonomy" id="28229"/>
    <lineage>
        <taxon>Bacteria</taxon>
        <taxon>Pseudomonadati</taxon>
        <taxon>Pseudomonadota</taxon>
        <taxon>Gammaproteobacteria</taxon>
        <taxon>Alteromonadales</taxon>
        <taxon>Colwelliaceae</taxon>
        <taxon>Colwellia</taxon>
    </lineage>
</organism>
<dbReference type="AlphaFoldDB" id="A0A099KL99"/>
<dbReference type="Proteomes" id="UP000029868">
    <property type="component" value="Unassembled WGS sequence"/>
</dbReference>
<dbReference type="Pfam" id="PF00578">
    <property type="entry name" value="AhpC-TSA"/>
    <property type="match status" value="1"/>
</dbReference>
<dbReference type="InterPro" id="IPR013766">
    <property type="entry name" value="Thioredoxin_domain"/>
</dbReference>
<dbReference type="PANTHER" id="PTHR42852:SF13">
    <property type="entry name" value="PROTEIN DIPZ"/>
    <property type="match status" value="1"/>
</dbReference>
<dbReference type="InterPro" id="IPR000866">
    <property type="entry name" value="AhpC/TSA"/>
</dbReference>
<sequence>MFMLKRLLLSITLTLFISPVSLLQASNLSKQLLTVPMTLTTGEVITLEQYQGKKPVYLKFWATWCKPCIEQMPHFEKISQQHGDNLAVIAINLGINDNLTAVQKVQQEFNLSMPMAIDNSGDLAQAFRLLGTPYHLLFDKQMNLVHLGHKADSVLDNKIALISNNQPLDLLADNAITETALPLELGLNNNKTQAFLFTASWCDWYFKDSRPSASQQCIAAQNSVNDLTLQFDNIEWQGIISRLWTGPAELANYTKKYQVKHAIAIDVSNGMFHQYAVKELPSLVIVKNGEVILKTSDFSEPESLAKQISKL</sequence>
<dbReference type="CDD" id="cd02966">
    <property type="entry name" value="TlpA_like_family"/>
    <property type="match status" value="1"/>
</dbReference>
<dbReference type="OrthoDB" id="9799347at2"/>
<dbReference type="PATRIC" id="fig|28229.3.peg.3567"/>
<dbReference type="GO" id="GO:0016209">
    <property type="term" value="F:antioxidant activity"/>
    <property type="evidence" value="ECO:0007669"/>
    <property type="project" value="InterPro"/>
</dbReference>
<evidence type="ECO:0000313" key="2">
    <source>
        <dbReference type="EMBL" id="KGJ90403.1"/>
    </source>
</evidence>
<dbReference type="PROSITE" id="PS51352">
    <property type="entry name" value="THIOREDOXIN_2"/>
    <property type="match status" value="1"/>
</dbReference>
<gene>
    <name evidence="2" type="ORF">GAB14E_3646</name>
</gene>
<reference evidence="2 3" key="1">
    <citation type="submission" date="2014-08" db="EMBL/GenBank/DDBJ databases">
        <title>Genomic and Phenotypic Diversity of Colwellia psychrerythraea strains from Disparate Marine Basins.</title>
        <authorList>
            <person name="Techtmann S.M."/>
            <person name="Stelling S.C."/>
            <person name="Utturkar S.M."/>
            <person name="Alshibli N."/>
            <person name="Harris A."/>
            <person name="Brown S.D."/>
            <person name="Hazen T.C."/>
        </authorList>
    </citation>
    <scope>NUCLEOTIDE SEQUENCE [LARGE SCALE GENOMIC DNA]</scope>
    <source>
        <strain evidence="2 3">GAB14E</strain>
    </source>
</reference>
<dbReference type="EMBL" id="JQEC01000047">
    <property type="protein sequence ID" value="KGJ90403.1"/>
    <property type="molecule type" value="Genomic_DNA"/>
</dbReference>
<protein>
    <submittedName>
        <fullName evidence="2">Redoxin domain protein</fullName>
    </submittedName>
</protein>
<dbReference type="InterPro" id="IPR036249">
    <property type="entry name" value="Thioredoxin-like_sf"/>
</dbReference>
<dbReference type="SUPFAM" id="SSF52833">
    <property type="entry name" value="Thioredoxin-like"/>
    <property type="match status" value="2"/>
</dbReference>
<dbReference type="InterPro" id="IPR050553">
    <property type="entry name" value="Thioredoxin_ResA/DsbE_sf"/>
</dbReference>
<dbReference type="PANTHER" id="PTHR42852">
    <property type="entry name" value="THIOL:DISULFIDE INTERCHANGE PROTEIN DSBE"/>
    <property type="match status" value="1"/>
</dbReference>
<evidence type="ECO:0000313" key="3">
    <source>
        <dbReference type="Proteomes" id="UP000029868"/>
    </source>
</evidence>